<proteinExistence type="predicted"/>
<evidence type="ECO:0000256" key="1">
    <source>
        <dbReference type="SAM" id="MobiDB-lite"/>
    </source>
</evidence>
<keyword evidence="3" id="KW-0067">ATP-binding</keyword>
<reference evidence="3 4" key="1">
    <citation type="submission" date="2020-07" db="EMBL/GenBank/DDBJ databases">
        <title>Genome of Haloechinothrix sp.</title>
        <authorList>
            <person name="Tang S.-K."/>
            <person name="Yang L."/>
            <person name="Zhu W.-Y."/>
        </authorList>
    </citation>
    <scope>NUCLEOTIDE SEQUENCE [LARGE SCALE GENOMIC DNA]</scope>
    <source>
        <strain evidence="3 4">YIM 98757</strain>
    </source>
</reference>
<protein>
    <submittedName>
        <fullName evidence="3">Helicase-associated domain-containing protein</fullName>
    </submittedName>
</protein>
<feature type="region of interest" description="Disordered" evidence="1">
    <location>
        <begin position="638"/>
        <end position="717"/>
    </location>
</feature>
<dbReference type="Proteomes" id="UP000582974">
    <property type="component" value="Unassembled WGS sequence"/>
</dbReference>
<feature type="region of interest" description="Disordered" evidence="1">
    <location>
        <begin position="449"/>
        <end position="479"/>
    </location>
</feature>
<gene>
    <name evidence="3" type="ORF">H0B56_19375</name>
</gene>
<sequence length="779" mass="82867">MSATSLAHWLRSVSDDELARMLAARRDLATPPPADTNVLATRAGTAGSVARACEDLDTFTLAVLEALLVLDADAAPVTTEAVDELAGAPTRRALARLRRMALAWGDDSAVHAVPAAREVLGPYPAGLGRDLPWLRDTDVHKELEALTQPERKLLDTLAAGPPVGNTKDAGSDTPLEQARTPVQSLLARGLLVRKDSGTVELPRQLGLALRGKPIFPDTVRTEPAPETYPHATETVDSTAAGEAMELNRHMESLLESWARTPPPVLKAGGLGVREVRRIARELEIDEARAVLLAELAYGADLVAESTATEPEWLLTNLADSWLGSPPAHRWAVLATAWLDLPRLPCLAYSAAAARAGGTAEKDKQPTPLSTQLHKPRAATARRRALEALAELPDGTGIAGGEELVTLLAWRNPRRDGPLRDEMVRAALWEASALGVVALGAVTTAARTLLEPAEEPAREPTGEAGEDSAGETADERRRRATAAMAESMPAPVDHVLVQADLTIVAPGPLEPGLAAEITAVADIESAGHATVYRVTEDSVRRALDSGHSAEELHDLFARTSRTPVPQGLTYLIDDVARRHGRLRAGTCASFLRCDDEVVLAEILNSPAAGELDLRRIAPTVLVSGSPLAEVLDGLRERGFTPAAEGPDGRVLDVRAEEQRTPKRAPARRRSHGATGATGASTSERIADVVARIRSGDRAASTRRGAGVRNPGGEGDTSATLELLTRASLQRREVWIGLVDRHGTASQHIVTPTRVGGGVLEGDDNERYPLHRITSAAFVES</sequence>
<dbReference type="RefSeq" id="WP_180894532.1">
    <property type="nucleotide sequence ID" value="NZ_JACCKD010000008.1"/>
</dbReference>
<organism evidence="3 4">
    <name type="scientific">Haloechinothrix aidingensis</name>
    <dbReference type="NCBI Taxonomy" id="2752311"/>
    <lineage>
        <taxon>Bacteria</taxon>
        <taxon>Bacillati</taxon>
        <taxon>Actinomycetota</taxon>
        <taxon>Actinomycetes</taxon>
        <taxon>Pseudonocardiales</taxon>
        <taxon>Pseudonocardiaceae</taxon>
        <taxon>Haloechinothrix</taxon>
    </lineage>
</organism>
<feature type="domain" description="Helicase XPB/Ssl2 N-terminal" evidence="2">
    <location>
        <begin position="494"/>
        <end position="616"/>
    </location>
</feature>
<evidence type="ECO:0000259" key="2">
    <source>
        <dbReference type="Pfam" id="PF13625"/>
    </source>
</evidence>
<dbReference type="GO" id="GO:0004386">
    <property type="term" value="F:helicase activity"/>
    <property type="evidence" value="ECO:0007669"/>
    <property type="project" value="UniProtKB-KW"/>
</dbReference>
<feature type="compositionally biased region" description="Basic residues" evidence="1">
    <location>
        <begin position="660"/>
        <end position="670"/>
    </location>
</feature>
<evidence type="ECO:0000313" key="4">
    <source>
        <dbReference type="Proteomes" id="UP000582974"/>
    </source>
</evidence>
<accession>A0A838AES5</accession>
<dbReference type="Pfam" id="PF13625">
    <property type="entry name" value="Helicase_C_3"/>
    <property type="match status" value="1"/>
</dbReference>
<comment type="caution">
    <text evidence="3">The sequence shown here is derived from an EMBL/GenBank/DDBJ whole genome shotgun (WGS) entry which is preliminary data.</text>
</comment>
<keyword evidence="4" id="KW-1185">Reference proteome</keyword>
<evidence type="ECO:0000313" key="3">
    <source>
        <dbReference type="EMBL" id="MBA0127711.1"/>
    </source>
</evidence>
<feature type="compositionally biased region" description="Basic and acidic residues" evidence="1">
    <location>
        <begin position="645"/>
        <end position="659"/>
    </location>
</feature>
<keyword evidence="3" id="KW-0547">Nucleotide-binding</keyword>
<keyword evidence="3" id="KW-0347">Helicase</keyword>
<keyword evidence="3" id="KW-0378">Hydrolase</keyword>
<dbReference type="EMBL" id="JACCKD010000008">
    <property type="protein sequence ID" value="MBA0127711.1"/>
    <property type="molecule type" value="Genomic_DNA"/>
</dbReference>
<dbReference type="InterPro" id="IPR032830">
    <property type="entry name" value="XPB/Ssl2_N"/>
</dbReference>
<dbReference type="AlphaFoldDB" id="A0A838AES5"/>
<name>A0A838AES5_9PSEU</name>